<evidence type="ECO:0000256" key="1">
    <source>
        <dbReference type="SAM" id="SignalP"/>
    </source>
</evidence>
<dbReference type="EMBL" id="CM001218">
    <property type="protein sequence ID" value="KEH38609.1"/>
    <property type="molecule type" value="Genomic_DNA"/>
</dbReference>
<accession>A0A072V972</accession>
<dbReference type="PaxDb" id="3880-AES66668"/>
<dbReference type="SMR" id="A0A072V972"/>
<dbReference type="Proteomes" id="UP000002051">
    <property type="component" value="Chromosome 2"/>
</dbReference>
<feature type="chain" id="PRO_5014500377" evidence="1">
    <location>
        <begin position="28"/>
        <end position="79"/>
    </location>
</feature>
<organism evidence="2 4">
    <name type="scientific">Medicago truncatula</name>
    <name type="common">Barrel medic</name>
    <name type="synonym">Medicago tribuloides</name>
    <dbReference type="NCBI Taxonomy" id="3880"/>
    <lineage>
        <taxon>Eukaryota</taxon>
        <taxon>Viridiplantae</taxon>
        <taxon>Streptophyta</taxon>
        <taxon>Embryophyta</taxon>
        <taxon>Tracheophyta</taxon>
        <taxon>Spermatophyta</taxon>
        <taxon>Magnoliopsida</taxon>
        <taxon>eudicotyledons</taxon>
        <taxon>Gunneridae</taxon>
        <taxon>Pentapetalae</taxon>
        <taxon>rosids</taxon>
        <taxon>fabids</taxon>
        <taxon>Fabales</taxon>
        <taxon>Fabaceae</taxon>
        <taxon>Papilionoideae</taxon>
        <taxon>50 kb inversion clade</taxon>
        <taxon>NPAAA clade</taxon>
        <taxon>Hologalegina</taxon>
        <taxon>IRL clade</taxon>
        <taxon>Trifolieae</taxon>
        <taxon>Medicago</taxon>
    </lineage>
</organism>
<evidence type="ECO:0000313" key="3">
    <source>
        <dbReference type="EnsemblPlants" id="KEH38609"/>
    </source>
</evidence>
<keyword evidence="4" id="KW-1185">Reference proteome</keyword>
<dbReference type="HOGENOM" id="CLU_190964_0_0_1"/>
<keyword evidence="1" id="KW-0732">Signal</keyword>
<gene>
    <name evidence="2" type="ordered locus">MTR_2g077035</name>
</gene>
<reference evidence="2 4" key="1">
    <citation type="journal article" date="2011" name="Nature">
        <title>The Medicago genome provides insight into the evolution of rhizobial symbioses.</title>
        <authorList>
            <person name="Young N.D."/>
            <person name="Debelle F."/>
            <person name="Oldroyd G.E."/>
            <person name="Geurts R."/>
            <person name="Cannon S.B."/>
            <person name="Udvardi M.K."/>
            <person name="Benedito V.A."/>
            <person name="Mayer K.F."/>
            <person name="Gouzy J."/>
            <person name="Schoof H."/>
            <person name="Van de Peer Y."/>
            <person name="Proost S."/>
            <person name="Cook D.R."/>
            <person name="Meyers B.C."/>
            <person name="Spannagl M."/>
            <person name="Cheung F."/>
            <person name="De Mita S."/>
            <person name="Krishnakumar V."/>
            <person name="Gundlach H."/>
            <person name="Zhou S."/>
            <person name="Mudge J."/>
            <person name="Bharti A.K."/>
            <person name="Murray J.D."/>
            <person name="Naoumkina M.A."/>
            <person name="Rosen B."/>
            <person name="Silverstein K.A."/>
            <person name="Tang H."/>
            <person name="Rombauts S."/>
            <person name="Zhao P.X."/>
            <person name="Zhou P."/>
            <person name="Barbe V."/>
            <person name="Bardou P."/>
            <person name="Bechner M."/>
            <person name="Bellec A."/>
            <person name="Berger A."/>
            <person name="Berges H."/>
            <person name="Bidwell S."/>
            <person name="Bisseling T."/>
            <person name="Choisne N."/>
            <person name="Couloux A."/>
            <person name="Denny R."/>
            <person name="Deshpande S."/>
            <person name="Dai X."/>
            <person name="Doyle J.J."/>
            <person name="Dudez A.M."/>
            <person name="Farmer A.D."/>
            <person name="Fouteau S."/>
            <person name="Franken C."/>
            <person name="Gibelin C."/>
            <person name="Gish J."/>
            <person name="Goldstein S."/>
            <person name="Gonzalez A.J."/>
            <person name="Green P.J."/>
            <person name="Hallab A."/>
            <person name="Hartog M."/>
            <person name="Hua A."/>
            <person name="Humphray S.J."/>
            <person name="Jeong D.H."/>
            <person name="Jing Y."/>
            <person name="Jocker A."/>
            <person name="Kenton S.M."/>
            <person name="Kim D.J."/>
            <person name="Klee K."/>
            <person name="Lai H."/>
            <person name="Lang C."/>
            <person name="Lin S."/>
            <person name="Macmil S.L."/>
            <person name="Magdelenat G."/>
            <person name="Matthews L."/>
            <person name="McCorrison J."/>
            <person name="Monaghan E.L."/>
            <person name="Mun J.H."/>
            <person name="Najar F.Z."/>
            <person name="Nicholson C."/>
            <person name="Noirot C."/>
            <person name="O'Bleness M."/>
            <person name="Paule C.R."/>
            <person name="Poulain J."/>
            <person name="Prion F."/>
            <person name="Qin B."/>
            <person name="Qu C."/>
            <person name="Retzel E.F."/>
            <person name="Riddle C."/>
            <person name="Sallet E."/>
            <person name="Samain S."/>
            <person name="Samson N."/>
            <person name="Sanders I."/>
            <person name="Saurat O."/>
            <person name="Scarpelli C."/>
            <person name="Schiex T."/>
            <person name="Segurens B."/>
            <person name="Severin A.J."/>
            <person name="Sherrier D.J."/>
            <person name="Shi R."/>
            <person name="Sims S."/>
            <person name="Singer S.R."/>
            <person name="Sinharoy S."/>
            <person name="Sterck L."/>
            <person name="Viollet A."/>
            <person name="Wang B.B."/>
            <person name="Wang K."/>
            <person name="Wang M."/>
            <person name="Wang X."/>
            <person name="Warfsmann J."/>
            <person name="Weissenbach J."/>
            <person name="White D.D."/>
            <person name="White J.D."/>
            <person name="Wiley G.B."/>
            <person name="Wincker P."/>
            <person name="Xing Y."/>
            <person name="Yang L."/>
            <person name="Yao Z."/>
            <person name="Ying F."/>
            <person name="Zhai J."/>
            <person name="Zhou L."/>
            <person name="Zuber A."/>
            <person name="Denarie J."/>
            <person name="Dixon R.A."/>
            <person name="May G.D."/>
            <person name="Schwartz D.C."/>
            <person name="Rogers J."/>
            <person name="Quetier F."/>
            <person name="Town C.D."/>
            <person name="Roe B.A."/>
        </authorList>
    </citation>
    <scope>NUCLEOTIDE SEQUENCE [LARGE SCALE GENOMIC DNA]</scope>
    <source>
        <strain evidence="2">A17</strain>
        <strain evidence="3 4">cv. Jemalong A17</strain>
    </source>
</reference>
<protein>
    <submittedName>
        <fullName evidence="2">LCR-like protein</fullName>
    </submittedName>
</protein>
<feature type="signal peptide" evidence="1">
    <location>
        <begin position="1"/>
        <end position="27"/>
    </location>
</feature>
<evidence type="ECO:0000313" key="2">
    <source>
        <dbReference type="EMBL" id="KEH38609.1"/>
    </source>
</evidence>
<proteinExistence type="predicted"/>
<dbReference type="AlphaFoldDB" id="A0A072V972"/>
<evidence type="ECO:0000313" key="4">
    <source>
        <dbReference type="Proteomes" id="UP000002051"/>
    </source>
</evidence>
<reference evidence="2 4" key="2">
    <citation type="journal article" date="2014" name="BMC Genomics">
        <title>An improved genome release (version Mt4.0) for the model legume Medicago truncatula.</title>
        <authorList>
            <person name="Tang H."/>
            <person name="Krishnakumar V."/>
            <person name="Bidwell S."/>
            <person name="Rosen B."/>
            <person name="Chan A."/>
            <person name="Zhou S."/>
            <person name="Gentzbittel L."/>
            <person name="Childs K.L."/>
            <person name="Yandell M."/>
            <person name="Gundlach H."/>
            <person name="Mayer K.F."/>
            <person name="Schwartz D.C."/>
            <person name="Town C.D."/>
        </authorList>
    </citation>
    <scope>GENOME REANNOTATION</scope>
    <source>
        <strain evidence="2">A17</strain>
        <strain evidence="3 4">cv. Jemalong A17</strain>
    </source>
</reference>
<name>A0A072V972_MEDTR</name>
<sequence length="79" mass="8853">MATNINRVHFFISVVCIVYVLCPGGRGYATPPAPKRYCFILDPCRDNIQICDDNCEERSFGKNGGTCVRENLCCCNNNE</sequence>
<reference evidence="3" key="3">
    <citation type="submission" date="2015-04" db="UniProtKB">
        <authorList>
            <consortium name="EnsemblPlants"/>
        </authorList>
    </citation>
    <scope>IDENTIFICATION</scope>
    <source>
        <strain evidence="3">cv. Jemalong A17</strain>
    </source>
</reference>
<dbReference type="EnsemblPlants" id="KEH38609">
    <property type="protein sequence ID" value="KEH38609"/>
    <property type="gene ID" value="MTR_2g077035"/>
</dbReference>